<evidence type="ECO:0000313" key="2">
    <source>
        <dbReference type="Proteomes" id="UP000054893"/>
    </source>
</evidence>
<protein>
    <submittedName>
        <fullName evidence="1">Outer membrane protein (Porin)</fullName>
    </submittedName>
</protein>
<dbReference type="SUPFAM" id="SSF56935">
    <property type="entry name" value="Porins"/>
    <property type="match status" value="1"/>
</dbReference>
<dbReference type="InterPro" id="IPR023614">
    <property type="entry name" value="Porin_dom_sf"/>
</dbReference>
<gene>
    <name evidence="1" type="ORF">AWB64_02584</name>
</gene>
<sequence>MSYFVARSVLLCAAYDHTRGSSLGGRDGPKYNQFAVGADYFLSKRTDVCVVGILQKASDTQSDGHEAVASISTLTPSISDRLSRVWLGNSTQILAEMLGCA</sequence>
<proteinExistence type="predicted"/>
<dbReference type="AlphaFoldDB" id="A0A158GEQ2"/>
<dbReference type="Gene3D" id="2.40.160.10">
    <property type="entry name" value="Porin"/>
    <property type="match status" value="1"/>
</dbReference>
<dbReference type="OrthoDB" id="9135472at2"/>
<dbReference type="EMBL" id="FCOC02000006">
    <property type="protein sequence ID" value="SAL29860.1"/>
    <property type="molecule type" value="Genomic_DNA"/>
</dbReference>
<dbReference type="RefSeq" id="WP_060819391.1">
    <property type="nucleotide sequence ID" value="NZ_FCOC02000006.1"/>
</dbReference>
<name>A0A158GEQ2_CABSO</name>
<reference evidence="1 2" key="1">
    <citation type="submission" date="2016-01" db="EMBL/GenBank/DDBJ databases">
        <authorList>
            <person name="Oliw E.H."/>
        </authorList>
    </citation>
    <scope>NUCLEOTIDE SEQUENCE [LARGE SCALE GENOMIC DNA]</scope>
    <source>
        <strain evidence="1">LMG 22029</strain>
    </source>
</reference>
<dbReference type="Proteomes" id="UP000054893">
    <property type="component" value="Unassembled WGS sequence"/>
</dbReference>
<accession>A0A158GEQ2</accession>
<evidence type="ECO:0000313" key="1">
    <source>
        <dbReference type="EMBL" id="SAL29860.1"/>
    </source>
</evidence>
<organism evidence="1 2">
    <name type="scientific">Caballeronia sordidicola</name>
    <name type="common">Burkholderia sordidicola</name>
    <dbReference type="NCBI Taxonomy" id="196367"/>
    <lineage>
        <taxon>Bacteria</taxon>
        <taxon>Pseudomonadati</taxon>
        <taxon>Pseudomonadota</taxon>
        <taxon>Betaproteobacteria</taxon>
        <taxon>Burkholderiales</taxon>
        <taxon>Burkholderiaceae</taxon>
        <taxon>Caballeronia</taxon>
    </lineage>
</organism>